<dbReference type="InterPro" id="IPR016039">
    <property type="entry name" value="Thiolase-like"/>
</dbReference>
<dbReference type="Gene3D" id="3.40.47.10">
    <property type="match status" value="1"/>
</dbReference>
<dbReference type="Pfam" id="PF00698">
    <property type="entry name" value="Acyl_transf_1"/>
    <property type="match status" value="1"/>
</dbReference>
<evidence type="ECO:0000313" key="7">
    <source>
        <dbReference type="Proteomes" id="UP001580346"/>
    </source>
</evidence>
<dbReference type="CDD" id="cd00833">
    <property type="entry name" value="PKS"/>
    <property type="match status" value="1"/>
</dbReference>
<dbReference type="SUPFAM" id="SSF55048">
    <property type="entry name" value="Probable ACP-binding domain of malonyl-CoA ACP transacylase"/>
    <property type="match status" value="1"/>
</dbReference>
<evidence type="ECO:0000256" key="1">
    <source>
        <dbReference type="ARBA" id="ARBA00022450"/>
    </source>
</evidence>
<evidence type="ECO:0000313" key="6">
    <source>
        <dbReference type="EMBL" id="MFB5265359.1"/>
    </source>
</evidence>
<proteinExistence type="predicted"/>
<dbReference type="Pfam" id="PF16197">
    <property type="entry name" value="KAsynt_C_assoc"/>
    <property type="match status" value="1"/>
</dbReference>
<dbReference type="PROSITE" id="PS52004">
    <property type="entry name" value="KS3_2"/>
    <property type="match status" value="1"/>
</dbReference>
<dbReference type="Pfam" id="PF02801">
    <property type="entry name" value="Ketoacyl-synt_C"/>
    <property type="match status" value="1"/>
</dbReference>
<dbReference type="PANTHER" id="PTHR43074:SF1">
    <property type="entry name" value="BETA-KETOACYL SYNTHASE FAMILY PROTEIN-RELATED"/>
    <property type="match status" value="1"/>
</dbReference>
<feature type="region of interest" description="Disordered" evidence="4">
    <location>
        <begin position="911"/>
        <end position="950"/>
    </location>
</feature>
<evidence type="ECO:0000259" key="5">
    <source>
        <dbReference type="PROSITE" id="PS52004"/>
    </source>
</evidence>
<dbReference type="InterPro" id="IPR018201">
    <property type="entry name" value="Ketoacyl_synth_AS"/>
</dbReference>
<dbReference type="EMBL" id="JBHHMI010000001">
    <property type="protein sequence ID" value="MFB5265359.1"/>
    <property type="molecule type" value="Genomic_DNA"/>
</dbReference>
<dbReference type="Gene3D" id="3.30.70.250">
    <property type="entry name" value="Malonyl-CoA ACP transacylase, ACP-binding"/>
    <property type="match status" value="1"/>
</dbReference>
<dbReference type="SMART" id="SM00825">
    <property type="entry name" value="PKS_KS"/>
    <property type="match status" value="1"/>
</dbReference>
<dbReference type="Pfam" id="PF00109">
    <property type="entry name" value="ketoacyl-synt"/>
    <property type="match status" value="1"/>
</dbReference>
<keyword evidence="1" id="KW-0596">Phosphopantetheine</keyword>
<keyword evidence="3" id="KW-0808">Transferase</keyword>
<accession>A0ABV5APP2</accession>
<keyword evidence="2" id="KW-0597">Phosphoprotein</keyword>
<evidence type="ECO:0000256" key="2">
    <source>
        <dbReference type="ARBA" id="ARBA00022553"/>
    </source>
</evidence>
<dbReference type="RefSeq" id="WP_375352639.1">
    <property type="nucleotide sequence ID" value="NZ_JBHHMI010000001.1"/>
</dbReference>
<dbReference type="SUPFAM" id="SSF52151">
    <property type="entry name" value="FabD/lysophospholipase-like"/>
    <property type="match status" value="1"/>
</dbReference>
<dbReference type="PROSITE" id="PS00606">
    <property type="entry name" value="KS3_1"/>
    <property type="match status" value="1"/>
</dbReference>
<dbReference type="InterPro" id="IPR052568">
    <property type="entry name" value="PKS-FAS_Synthase"/>
</dbReference>
<dbReference type="Gene3D" id="3.40.366.10">
    <property type="entry name" value="Malonyl-Coenzyme A Acyl Carrier Protein, domain 2"/>
    <property type="match status" value="1"/>
</dbReference>
<protein>
    <submittedName>
        <fullName evidence="6">Beta-ketoacyl synthase N-terminal-like domain-containing protein</fullName>
    </submittedName>
</protein>
<dbReference type="InterPro" id="IPR001227">
    <property type="entry name" value="Ac_transferase_dom_sf"/>
</dbReference>
<dbReference type="InterPro" id="IPR014030">
    <property type="entry name" value="Ketoacyl_synth_N"/>
</dbReference>
<keyword evidence="7" id="KW-1185">Reference proteome</keyword>
<organism evidence="6 7">
    <name type="scientific">Paenibacillus enshidis</name>
    <dbReference type="NCBI Taxonomy" id="1458439"/>
    <lineage>
        <taxon>Bacteria</taxon>
        <taxon>Bacillati</taxon>
        <taxon>Bacillota</taxon>
        <taxon>Bacilli</taxon>
        <taxon>Bacillales</taxon>
        <taxon>Paenibacillaceae</taxon>
        <taxon>Paenibacillus</taxon>
    </lineage>
</organism>
<dbReference type="PANTHER" id="PTHR43074">
    <property type="entry name" value="OMEGA-3 POLYUNSATURATED FATTY ACID SYNTHASE PFAB-RELATED"/>
    <property type="match status" value="1"/>
</dbReference>
<dbReference type="SMART" id="SM00827">
    <property type="entry name" value="PKS_AT"/>
    <property type="match status" value="1"/>
</dbReference>
<feature type="domain" description="Ketosynthase family 3 (KS3)" evidence="5">
    <location>
        <begin position="7"/>
        <end position="463"/>
    </location>
</feature>
<dbReference type="InterPro" id="IPR016035">
    <property type="entry name" value="Acyl_Trfase/lysoPLipase"/>
</dbReference>
<reference evidence="6 7" key="1">
    <citation type="submission" date="2024-09" db="EMBL/GenBank/DDBJ databases">
        <title>Paenibacillus zeirhizospherea sp. nov., isolated from surface of the maize (Zea mays) roots in a horticulture field, Hungary.</title>
        <authorList>
            <person name="Marton D."/>
            <person name="Farkas M."/>
            <person name="Bedics A."/>
            <person name="Toth E."/>
            <person name="Tancsics A."/>
            <person name="Boka K."/>
            <person name="Maroti G."/>
            <person name="Kriszt B."/>
            <person name="Cserhati M."/>
        </authorList>
    </citation>
    <scope>NUCLEOTIDE SEQUENCE [LARGE SCALE GENOMIC DNA]</scope>
    <source>
        <strain evidence="6 7">KCTC 33519</strain>
    </source>
</reference>
<dbReference type="InterPro" id="IPR032821">
    <property type="entry name" value="PKS_assoc"/>
</dbReference>
<gene>
    <name evidence="6" type="ORF">ACE41H_00960</name>
</gene>
<dbReference type="SUPFAM" id="SSF53901">
    <property type="entry name" value="Thiolase-like"/>
    <property type="match status" value="1"/>
</dbReference>
<comment type="caution">
    <text evidence="6">The sequence shown here is derived from an EMBL/GenBank/DDBJ whole genome shotgun (WGS) entry which is preliminary data.</text>
</comment>
<dbReference type="InterPro" id="IPR014031">
    <property type="entry name" value="Ketoacyl_synth_C"/>
</dbReference>
<evidence type="ECO:0000256" key="3">
    <source>
        <dbReference type="ARBA" id="ARBA00022679"/>
    </source>
</evidence>
<dbReference type="Proteomes" id="UP001580346">
    <property type="component" value="Unassembled WGS sequence"/>
</dbReference>
<dbReference type="InterPro" id="IPR016036">
    <property type="entry name" value="Malonyl_transacylase_ACP-bd"/>
</dbReference>
<name>A0ABV5APP2_9BACL</name>
<dbReference type="InterPro" id="IPR014043">
    <property type="entry name" value="Acyl_transferase_dom"/>
</dbReference>
<dbReference type="InterPro" id="IPR020841">
    <property type="entry name" value="PKS_Beta-ketoAc_synthase_dom"/>
</dbReference>
<evidence type="ECO:0000256" key="4">
    <source>
        <dbReference type="SAM" id="MobiDB-lite"/>
    </source>
</evidence>
<sequence length="950" mass="102117">MLDQQKPCNIAVVGVSALFPGSTDLGGFWKDILAGTDMIQEVPPTHWLVEDYYDPDPSAIDKTYSKRGAFLGDVDFDTLEYALPPLNLPATDPSQLLALIVANQVLHDAARGQFRHMDRERISVILGTWTASLVSDMASRLQRPIWAKALRESGLPESQIEEICERISASYVPWQENTFPGLLGNVVAGRIANRLNLGGTNCVVDAACASSLSALSMSIMELATGKSDMVITGGVDAMNNIFAYVCFSKTPALSPTGDCRPFSDAADGTILGEGVGMVALKRLADAERDGDKIYAVIKGVGTSSDGNAKSIYAPVAEGQAKALRRAYKEAGYSPQTVELIEAHGTGTKAGDVSEFEGLKLAFMQQEAVSAPWCALGSVKSQIGHTKGAAGAAGLIKAVMALHHKVLPPTIKVERPNPKLGIETSPFYLNTTARPWIRDGLHPRRASVSSFGFGGTNFHVALEEYTGPGKGAEKVRSFPTELLLFSADLLEELKSECRKAAELSPSGKTWVAAARQSQKNFDPGKRLRLAVISAGGSDLSTKLHKAVTLMDTNSSFSIEGVHFATGIPSYGRIAFLFPGQGSQYVNMGADLAMGFDQARLVWDRSANISFAGTDNRLHHVVYPIPRFTDEERKAQSDVLMQTEWAQPALGTASLAALGVLQAVGLKADAVGGHSFGELTALCAAGVMDETALIEIARTRGELMAQAATIPGAMSAVFSDKATVAALIQNNHLNVVIANYNSPQQLVVSGRTDEVERLELHLTEKQIQFRRLHVATAFHSSVVEASVAPFLESLRKYPFKKPVAKVYSNMTGEPFSSDSEVIRETIARQIAKPVLFEQQLQSMYEDGVRTFIEVGPGGVLTGLVEQTFKDRQITAVCMDRRGQHGVTMLWNALGKLAAAGLTLDYDALWEEAAPEETEPETKKKPRMAVKINGSGYKKPYPPLGGAASGTKA</sequence>